<dbReference type="InterPro" id="IPR016181">
    <property type="entry name" value="Acyl_CoA_acyltransferase"/>
</dbReference>
<dbReference type="PANTHER" id="PTHR43072:SF60">
    <property type="entry name" value="L-2,4-DIAMINOBUTYRIC ACID ACETYLTRANSFERASE"/>
    <property type="match status" value="1"/>
</dbReference>
<feature type="region of interest" description="Disordered" evidence="10">
    <location>
        <begin position="1"/>
        <end position="23"/>
    </location>
</feature>
<dbReference type="InterPro" id="IPR000182">
    <property type="entry name" value="GNAT_dom"/>
</dbReference>
<dbReference type="GO" id="GO:0019491">
    <property type="term" value="P:ectoine biosynthetic process"/>
    <property type="evidence" value="ECO:0007669"/>
    <property type="project" value="UniProtKB-UniPathway"/>
</dbReference>
<evidence type="ECO:0000313" key="12">
    <source>
        <dbReference type="EMBL" id="KAA0022946.1"/>
    </source>
</evidence>
<protein>
    <recommendedName>
        <fullName evidence="5 9">L-2,4-diaminobutyric acid acetyltransferase</fullName>
        <shortName evidence="9">DABA acetyltransferase</shortName>
        <ecNumber evidence="4 9">2.3.1.178</ecNumber>
    </recommendedName>
</protein>
<dbReference type="AlphaFoldDB" id="A0A5A7SAJ7"/>
<comment type="similarity">
    <text evidence="3 9">Belongs to the acetyltransferase family. EctA subfamily.</text>
</comment>
<keyword evidence="6 9" id="KW-0808">Transferase</keyword>
<comment type="pathway">
    <text evidence="2 9">Amine and polyamine biosynthesis; ectoine biosynthesis; L-ectoine from L-aspartate 4-semialdehyde: step 2/3.</text>
</comment>
<dbReference type="EC" id="2.3.1.178" evidence="4 9"/>
<dbReference type="UniPathway" id="UPA00067">
    <property type="reaction ID" value="UER00122"/>
</dbReference>
<dbReference type="CDD" id="cd04301">
    <property type="entry name" value="NAT_SF"/>
    <property type="match status" value="1"/>
</dbReference>
<evidence type="ECO:0000313" key="13">
    <source>
        <dbReference type="Proteomes" id="UP000322244"/>
    </source>
</evidence>
<dbReference type="Proteomes" id="UP000322244">
    <property type="component" value="Unassembled WGS sequence"/>
</dbReference>
<evidence type="ECO:0000256" key="5">
    <source>
        <dbReference type="ARBA" id="ARBA00017935"/>
    </source>
</evidence>
<evidence type="ECO:0000256" key="9">
    <source>
        <dbReference type="RuleBase" id="RU365045"/>
    </source>
</evidence>
<keyword evidence="7 9" id="KW-0012">Acyltransferase</keyword>
<dbReference type="PANTHER" id="PTHR43072">
    <property type="entry name" value="N-ACETYLTRANSFERASE"/>
    <property type="match status" value="1"/>
</dbReference>
<evidence type="ECO:0000256" key="4">
    <source>
        <dbReference type="ARBA" id="ARBA00012355"/>
    </source>
</evidence>
<dbReference type="Gene3D" id="3.40.630.30">
    <property type="match status" value="1"/>
</dbReference>
<comment type="caution">
    <text evidence="12">The sequence shown here is derived from an EMBL/GenBank/DDBJ whole genome shotgun (WGS) entry which is preliminary data.</text>
</comment>
<dbReference type="OrthoDB" id="2436196at2"/>
<sequence>MTQANVRAIPQTEAADSPTQGGVVLRPPTIADGTQLWQLAKDTKVLDVNSSYSYLLWCRDFSDTSVVAESDGRIVGFVTGFRRQAAPNTLFVWQVAVDESQRGKGVGRAMLDNLLDNLAPQGVSLLETTVSPDNPASIAMFTSLARRRNTSIVKQQLFEADDFPDAHEAEDLYIVGTQSVDEGKRQP</sequence>
<proteinExistence type="inferred from homology"/>
<name>A0A5A7SAJ7_9NOCA</name>
<evidence type="ECO:0000256" key="7">
    <source>
        <dbReference type="ARBA" id="ARBA00023315"/>
    </source>
</evidence>
<evidence type="ECO:0000259" key="11">
    <source>
        <dbReference type="PROSITE" id="PS51186"/>
    </source>
</evidence>
<reference evidence="12 13" key="1">
    <citation type="submission" date="2019-07" db="EMBL/GenBank/DDBJ databases">
        <title>Rhodococcus cavernicolus sp. nov., isolated from a cave.</title>
        <authorList>
            <person name="Lee S.D."/>
        </authorList>
    </citation>
    <scope>NUCLEOTIDE SEQUENCE [LARGE SCALE GENOMIC DNA]</scope>
    <source>
        <strain evidence="12 13">C1-24</strain>
    </source>
</reference>
<dbReference type="Pfam" id="PF00583">
    <property type="entry name" value="Acetyltransf_1"/>
    <property type="match status" value="1"/>
</dbReference>
<dbReference type="RefSeq" id="WP_149430205.1">
    <property type="nucleotide sequence ID" value="NZ_VLNY01000004.1"/>
</dbReference>
<comment type="catalytic activity">
    <reaction evidence="8 9">
        <text>L-2,4-diaminobutanoate + acetyl-CoA = (2S)-4-acetamido-2-aminobutanoate + CoA + H(+)</text>
        <dbReference type="Rhea" id="RHEA:16901"/>
        <dbReference type="ChEBI" id="CHEBI:15378"/>
        <dbReference type="ChEBI" id="CHEBI:57287"/>
        <dbReference type="ChEBI" id="CHEBI:57288"/>
        <dbReference type="ChEBI" id="CHEBI:58761"/>
        <dbReference type="ChEBI" id="CHEBI:58929"/>
        <dbReference type="EC" id="2.3.1.178"/>
    </reaction>
</comment>
<evidence type="ECO:0000256" key="1">
    <source>
        <dbReference type="ARBA" id="ARBA00003741"/>
    </source>
</evidence>
<feature type="domain" description="N-acetyltransferase" evidence="11">
    <location>
        <begin position="23"/>
        <end position="170"/>
    </location>
</feature>
<dbReference type="NCBIfam" id="TIGR02406">
    <property type="entry name" value="ectoine_EctA"/>
    <property type="match status" value="1"/>
</dbReference>
<keyword evidence="13" id="KW-1185">Reference proteome</keyword>
<comment type="function">
    <text evidence="1 9">Catalyzes the acetylation of L-2,4-diaminobutyrate (DABA) to gamma-N-acetyl-alpha,gamma-diaminobutyric acid (ADABA) with acetyl coenzyme A.</text>
</comment>
<accession>A0A5A7SAJ7</accession>
<organism evidence="12 13">
    <name type="scientific">Antrihabitans cavernicola</name>
    <dbReference type="NCBI Taxonomy" id="2495913"/>
    <lineage>
        <taxon>Bacteria</taxon>
        <taxon>Bacillati</taxon>
        <taxon>Actinomycetota</taxon>
        <taxon>Actinomycetes</taxon>
        <taxon>Mycobacteriales</taxon>
        <taxon>Nocardiaceae</taxon>
        <taxon>Antrihabitans</taxon>
    </lineage>
</organism>
<dbReference type="GO" id="GO:0033816">
    <property type="term" value="F:diaminobutyrate acetyltransferase activity"/>
    <property type="evidence" value="ECO:0007669"/>
    <property type="project" value="UniProtKB-EC"/>
</dbReference>
<evidence type="ECO:0000256" key="10">
    <source>
        <dbReference type="SAM" id="MobiDB-lite"/>
    </source>
</evidence>
<dbReference type="SUPFAM" id="SSF55729">
    <property type="entry name" value="Acyl-CoA N-acyltransferases (Nat)"/>
    <property type="match status" value="1"/>
</dbReference>
<dbReference type="EMBL" id="VLNY01000004">
    <property type="protein sequence ID" value="KAA0022946.1"/>
    <property type="molecule type" value="Genomic_DNA"/>
</dbReference>
<evidence type="ECO:0000256" key="3">
    <source>
        <dbReference type="ARBA" id="ARBA00010712"/>
    </source>
</evidence>
<evidence type="ECO:0000256" key="6">
    <source>
        <dbReference type="ARBA" id="ARBA00022679"/>
    </source>
</evidence>
<dbReference type="PROSITE" id="PS51186">
    <property type="entry name" value="GNAT"/>
    <property type="match status" value="1"/>
</dbReference>
<evidence type="ECO:0000256" key="2">
    <source>
        <dbReference type="ARBA" id="ARBA00004978"/>
    </source>
</evidence>
<dbReference type="InterPro" id="IPR012772">
    <property type="entry name" value="Ectoine_EctA"/>
</dbReference>
<evidence type="ECO:0000256" key="8">
    <source>
        <dbReference type="ARBA" id="ARBA00048924"/>
    </source>
</evidence>
<gene>
    <name evidence="9 12" type="primary">ectA</name>
    <name evidence="12" type="ORF">FOY51_10590</name>
</gene>